<keyword evidence="6 10" id="KW-1133">Transmembrane helix</keyword>
<keyword evidence="4 10" id="KW-0812">Transmembrane</keyword>
<dbReference type="GO" id="GO:0005886">
    <property type="term" value="C:plasma membrane"/>
    <property type="evidence" value="ECO:0007669"/>
    <property type="project" value="UniProtKB-SubCell"/>
</dbReference>
<evidence type="ECO:0000256" key="7">
    <source>
        <dbReference type="ARBA" id="ARBA00023136"/>
    </source>
</evidence>
<dbReference type="AlphaFoldDB" id="A0ABD2BPH3"/>
<sequence length="158" mass="18389">MTKQNNSMGYQLPYKTLDIMDIRDIRIYTLICIYEIMVIPSIVFGYVGFDCMFINLTIQVIAQFAILSYKVKAALNNSENYHDGMKKLILRHYRLIRLTEGLEDNFNFLIMQQLISTTTLLSFSEKQNGHGSSFQEDSDFKIFEVSLMKKLSQSLDTR</sequence>
<feature type="transmembrane region" description="Helical" evidence="10">
    <location>
        <begin position="25"/>
        <end position="46"/>
    </location>
</feature>
<dbReference type="InterPro" id="IPR004117">
    <property type="entry name" value="7tm6_olfct_rcpt"/>
</dbReference>
<protein>
    <submittedName>
        <fullName evidence="11">Odorant receptor 4-like</fullName>
    </submittedName>
</protein>
<comment type="subcellular location">
    <subcellularLocation>
        <location evidence="1">Cell membrane</location>
        <topology evidence="1">Multi-pass membrane protein</topology>
    </subcellularLocation>
</comment>
<organism evidence="11 12">
    <name type="scientific">Vespula maculifrons</name>
    <name type="common">Eastern yellow jacket</name>
    <name type="synonym">Wasp</name>
    <dbReference type="NCBI Taxonomy" id="7453"/>
    <lineage>
        <taxon>Eukaryota</taxon>
        <taxon>Metazoa</taxon>
        <taxon>Ecdysozoa</taxon>
        <taxon>Arthropoda</taxon>
        <taxon>Hexapoda</taxon>
        <taxon>Insecta</taxon>
        <taxon>Pterygota</taxon>
        <taxon>Neoptera</taxon>
        <taxon>Endopterygota</taxon>
        <taxon>Hymenoptera</taxon>
        <taxon>Apocrita</taxon>
        <taxon>Aculeata</taxon>
        <taxon>Vespoidea</taxon>
        <taxon>Vespidae</taxon>
        <taxon>Vespinae</taxon>
        <taxon>Vespula</taxon>
    </lineage>
</organism>
<keyword evidence="2" id="KW-1003">Cell membrane</keyword>
<evidence type="ECO:0000256" key="1">
    <source>
        <dbReference type="ARBA" id="ARBA00004651"/>
    </source>
</evidence>
<evidence type="ECO:0000256" key="9">
    <source>
        <dbReference type="ARBA" id="ARBA00023224"/>
    </source>
</evidence>
<evidence type="ECO:0000256" key="5">
    <source>
        <dbReference type="ARBA" id="ARBA00022725"/>
    </source>
</evidence>
<comment type="caution">
    <text evidence="11">The sequence shown here is derived from an EMBL/GenBank/DDBJ whole genome shotgun (WGS) entry which is preliminary data.</text>
</comment>
<evidence type="ECO:0000256" key="8">
    <source>
        <dbReference type="ARBA" id="ARBA00023170"/>
    </source>
</evidence>
<keyword evidence="12" id="KW-1185">Reference proteome</keyword>
<dbReference type="Proteomes" id="UP001607303">
    <property type="component" value="Unassembled WGS sequence"/>
</dbReference>
<evidence type="ECO:0000256" key="3">
    <source>
        <dbReference type="ARBA" id="ARBA00022606"/>
    </source>
</evidence>
<proteinExistence type="predicted"/>
<dbReference type="GO" id="GO:0007165">
    <property type="term" value="P:signal transduction"/>
    <property type="evidence" value="ECO:0007669"/>
    <property type="project" value="UniProtKB-KW"/>
</dbReference>
<dbReference type="PANTHER" id="PTHR21137:SF35">
    <property type="entry name" value="ODORANT RECEPTOR 19A-RELATED"/>
    <property type="match status" value="1"/>
</dbReference>
<dbReference type="Pfam" id="PF02949">
    <property type="entry name" value="7tm_6"/>
    <property type="match status" value="1"/>
</dbReference>
<evidence type="ECO:0000256" key="10">
    <source>
        <dbReference type="SAM" id="Phobius"/>
    </source>
</evidence>
<name>A0ABD2BPH3_VESMC</name>
<keyword evidence="3" id="KW-0716">Sensory transduction</keyword>
<gene>
    <name evidence="11" type="ORF">V1477_013858</name>
</gene>
<keyword evidence="8" id="KW-0675">Receptor</keyword>
<reference evidence="11 12" key="1">
    <citation type="journal article" date="2024" name="Ann. Entomol. Soc. Am.">
        <title>Genomic analyses of the southern and eastern yellowjacket wasps (Hymenoptera: Vespidae) reveal evolutionary signatures of social life.</title>
        <authorList>
            <person name="Catto M.A."/>
            <person name="Caine P.B."/>
            <person name="Orr S.E."/>
            <person name="Hunt B.G."/>
            <person name="Goodisman M.A.D."/>
        </authorList>
    </citation>
    <scope>NUCLEOTIDE SEQUENCE [LARGE SCALE GENOMIC DNA]</scope>
    <source>
        <strain evidence="11">232</strain>
        <tissue evidence="11">Head and thorax</tissue>
    </source>
</reference>
<dbReference type="GO" id="GO:0007608">
    <property type="term" value="P:sensory perception of smell"/>
    <property type="evidence" value="ECO:0007669"/>
    <property type="project" value="UniProtKB-KW"/>
</dbReference>
<accession>A0ABD2BPH3</accession>
<keyword evidence="7 10" id="KW-0472">Membrane</keyword>
<dbReference type="EMBL" id="JAYRBN010000071">
    <property type="protein sequence ID" value="KAL2734681.1"/>
    <property type="molecule type" value="Genomic_DNA"/>
</dbReference>
<keyword evidence="5" id="KW-0552">Olfaction</keyword>
<evidence type="ECO:0000256" key="6">
    <source>
        <dbReference type="ARBA" id="ARBA00022989"/>
    </source>
</evidence>
<keyword evidence="9" id="KW-0807">Transducer</keyword>
<dbReference type="PANTHER" id="PTHR21137">
    <property type="entry name" value="ODORANT RECEPTOR"/>
    <property type="match status" value="1"/>
</dbReference>
<evidence type="ECO:0000313" key="11">
    <source>
        <dbReference type="EMBL" id="KAL2734681.1"/>
    </source>
</evidence>
<evidence type="ECO:0000313" key="12">
    <source>
        <dbReference type="Proteomes" id="UP001607303"/>
    </source>
</evidence>
<evidence type="ECO:0000256" key="4">
    <source>
        <dbReference type="ARBA" id="ARBA00022692"/>
    </source>
</evidence>
<evidence type="ECO:0000256" key="2">
    <source>
        <dbReference type="ARBA" id="ARBA00022475"/>
    </source>
</evidence>